<reference evidence="1" key="1">
    <citation type="submission" date="2024-12" db="EMBL/GenBank/DDBJ databases">
        <title>Comparative genomics and development of molecular markers within Purpureocillium lilacinum and among Purpureocillium species.</title>
        <authorList>
            <person name="Yeh Z.-Y."/>
            <person name="Ni N.-T."/>
            <person name="Lo P.-H."/>
            <person name="Mushyakhwo K."/>
            <person name="Lin C.-F."/>
            <person name="Nai Y.-S."/>
        </authorList>
    </citation>
    <scope>NUCLEOTIDE SEQUENCE</scope>
    <source>
        <strain evidence="1">NCHU-NPUST-175</strain>
    </source>
</reference>
<name>A0ACC4DMV4_PURLI</name>
<dbReference type="Proteomes" id="UP001638806">
    <property type="component" value="Unassembled WGS sequence"/>
</dbReference>
<dbReference type="EMBL" id="JBGNUJ010000007">
    <property type="protein sequence ID" value="KAL3957591.1"/>
    <property type="molecule type" value="Genomic_DNA"/>
</dbReference>
<gene>
    <name evidence="1" type="ORF">ACCO45_008169</name>
</gene>
<accession>A0ACC4DMV4</accession>
<comment type="caution">
    <text evidence="1">The sequence shown here is derived from an EMBL/GenBank/DDBJ whole genome shotgun (WGS) entry which is preliminary data.</text>
</comment>
<protein>
    <submittedName>
        <fullName evidence="1">Uncharacterized protein</fullName>
    </submittedName>
</protein>
<sequence length="215" mass="22642">MTPRTSGLEVTGLKAESRSPSCNLPSLCCSSDPLRPSVDSPDRGPSVAAASQIITLPASVRVQFETCVPASRGYPHQMAHPLIRAAHGELPPSTSCGRSPQFGVSRSTDMYLGAASDVGNIAGRAAVSKRGATGCLRLSVFRAEHPGGNERRRLQSSITHRETDPNDSVASLDTATRSPRFPRLLAPGSWTAASGGLVGVRRVRSPTGREECGQQ</sequence>
<evidence type="ECO:0000313" key="2">
    <source>
        <dbReference type="Proteomes" id="UP001638806"/>
    </source>
</evidence>
<evidence type="ECO:0000313" key="1">
    <source>
        <dbReference type="EMBL" id="KAL3957591.1"/>
    </source>
</evidence>
<keyword evidence="2" id="KW-1185">Reference proteome</keyword>
<proteinExistence type="predicted"/>
<organism evidence="1 2">
    <name type="scientific">Purpureocillium lilacinum</name>
    <name type="common">Paecilomyces lilacinus</name>
    <dbReference type="NCBI Taxonomy" id="33203"/>
    <lineage>
        <taxon>Eukaryota</taxon>
        <taxon>Fungi</taxon>
        <taxon>Dikarya</taxon>
        <taxon>Ascomycota</taxon>
        <taxon>Pezizomycotina</taxon>
        <taxon>Sordariomycetes</taxon>
        <taxon>Hypocreomycetidae</taxon>
        <taxon>Hypocreales</taxon>
        <taxon>Ophiocordycipitaceae</taxon>
        <taxon>Purpureocillium</taxon>
    </lineage>
</organism>